<dbReference type="PANTHER" id="PTHR10909:SF382">
    <property type="entry name" value="ACYL-COENZYME A OXIDASE"/>
    <property type="match status" value="1"/>
</dbReference>
<name>A0A0H2RHQ5_9AGAM</name>
<dbReference type="SUPFAM" id="SSF56645">
    <property type="entry name" value="Acyl-CoA dehydrogenase NM domain-like"/>
    <property type="match status" value="1"/>
</dbReference>
<sequence>DFTLRDILTLTEKFWQMPADLIAVIDASAMILLTIQYNLAAGTLAPFVERRPDLRPLMNRILKFDISAQFLLTELAHGIDAKNLETTATLLSSGEFDLHTPRFEASKFMPPNGEVEGWDRVGIVMARLMVDKEDRGVRPFVVMLSSKGRLCKGITSRVLPSRPGTGALDHAITSFNHVRLPRTALLGSTEMPTNPRSNFTSCIHRVQIGSLSISLAAIPALSVSVYIAAKHSMQRTVTMYSETGKPIATPIWSFRTQQVPIITSFARLAVMKAFASEGVSMYMDPSHDAHARFGIACCVKAFMVQQFQDSLPALAERCGAQGLYLHNQIYSVHLAMQGAVIAEGDTLALSVRAATDLILGRYTLPESRHPNTPLAKYESSLFERCQSILSEAANHRDEAVISRFLPLCRPLIEAISHRMAYEAALDSGSVHQPLLDLYEIMVIRQYAPAWFASQPELGLNAERQSEMEEAAVNAALPFVERYMRETGAEPYAQAPILSKERFREFVNGLETAKGSAVPSDFSRSGSENDEGQVMARL</sequence>
<dbReference type="GO" id="GO:0071949">
    <property type="term" value="F:FAD binding"/>
    <property type="evidence" value="ECO:0007669"/>
    <property type="project" value="InterPro"/>
</dbReference>
<dbReference type="InterPro" id="IPR046373">
    <property type="entry name" value="Acyl-CoA_Oxase/DH_mid-dom_sf"/>
</dbReference>
<dbReference type="GO" id="GO:0055088">
    <property type="term" value="P:lipid homeostasis"/>
    <property type="evidence" value="ECO:0007669"/>
    <property type="project" value="TreeGrafter"/>
</dbReference>
<dbReference type="Gene3D" id="1.20.140.10">
    <property type="entry name" value="Butyryl-CoA Dehydrogenase, subunit A, domain 3"/>
    <property type="match status" value="1"/>
</dbReference>
<keyword evidence="3" id="KW-1185">Reference proteome</keyword>
<dbReference type="GO" id="GO:0005504">
    <property type="term" value="F:fatty acid binding"/>
    <property type="evidence" value="ECO:0007669"/>
    <property type="project" value="TreeGrafter"/>
</dbReference>
<dbReference type="Proteomes" id="UP000053477">
    <property type="component" value="Unassembled WGS sequence"/>
</dbReference>
<proteinExistence type="predicted"/>
<evidence type="ECO:0000313" key="2">
    <source>
        <dbReference type="EMBL" id="KLO09038.1"/>
    </source>
</evidence>
<dbReference type="Gene3D" id="2.40.110.10">
    <property type="entry name" value="Butyryl-CoA Dehydrogenase, subunit A, domain 2"/>
    <property type="match status" value="1"/>
</dbReference>
<organism evidence="2 3">
    <name type="scientific">Schizopora paradoxa</name>
    <dbReference type="NCBI Taxonomy" id="27342"/>
    <lineage>
        <taxon>Eukaryota</taxon>
        <taxon>Fungi</taxon>
        <taxon>Dikarya</taxon>
        <taxon>Basidiomycota</taxon>
        <taxon>Agaricomycotina</taxon>
        <taxon>Agaricomycetes</taxon>
        <taxon>Hymenochaetales</taxon>
        <taxon>Schizoporaceae</taxon>
        <taxon>Schizopora</taxon>
    </lineage>
</organism>
<dbReference type="InterPro" id="IPR036250">
    <property type="entry name" value="AcylCo_DH-like_C"/>
</dbReference>
<evidence type="ECO:0000313" key="3">
    <source>
        <dbReference type="Proteomes" id="UP000053477"/>
    </source>
</evidence>
<dbReference type="GO" id="GO:0005777">
    <property type="term" value="C:peroxisome"/>
    <property type="evidence" value="ECO:0007669"/>
    <property type="project" value="InterPro"/>
</dbReference>
<dbReference type="InterPro" id="IPR012258">
    <property type="entry name" value="Acyl-CoA_oxidase"/>
</dbReference>
<dbReference type="PANTHER" id="PTHR10909">
    <property type="entry name" value="ELECTRON TRANSPORT OXIDOREDUCTASE"/>
    <property type="match status" value="1"/>
</dbReference>
<dbReference type="STRING" id="27342.A0A0H2RHQ5"/>
<dbReference type="AlphaFoldDB" id="A0A0H2RHQ5"/>
<evidence type="ECO:0000256" key="1">
    <source>
        <dbReference type="SAM" id="MobiDB-lite"/>
    </source>
</evidence>
<dbReference type="OrthoDB" id="538336at2759"/>
<dbReference type="InParanoid" id="A0A0H2RHQ5"/>
<reference evidence="2 3" key="1">
    <citation type="submission" date="2015-04" db="EMBL/GenBank/DDBJ databases">
        <title>Complete genome sequence of Schizopora paradoxa KUC8140, a cosmopolitan wood degrader in East Asia.</title>
        <authorList>
            <consortium name="DOE Joint Genome Institute"/>
            <person name="Min B."/>
            <person name="Park H."/>
            <person name="Jang Y."/>
            <person name="Kim J.-J."/>
            <person name="Kim K.H."/>
            <person name="Pangilinan J."/>
            <person name="Lipzen A."/>
            <person name="Riley R."/>
            <person name="Grigoriev I.V."/>
            <person name="Spatafora J.W."/>
            <person name="Choi I.-G."/>
        </authorList>
    </citation>
    <scope>NUCLEOTIDE SEQUENCE [LARGE SCALE GENOMIC DNA]</scope>
    <source>
        <strain evidence="2 3">KUC8140</strain>
    </source>
</reference>
<dbReference type="GO" id="GO:0033540">
    <property type="term" value="P:fatty acid beta-oxidation using acyl-CoA oxidase"/>
    <property type="evidence" value="ECO:0007669"/>
    <property type="project" value="TreeGrafter"/>
</dbReference>
<dbReference type="GO" id="GO:0003997">
    <property type="term" value="F:acyl-CoA oxidase activity"/>
    <property type="evidence" value="ECO:0007669"/>
    <property type="project" value="InterPro"/>
</dbReference>
<protein>
    <submittedName>
        <fullName evidence="2">Acyl-CoA oxidase</fullName>
    </submittedName>
</protein>
<feature type="non-terminal residue" evidence="2">
    <location>
        <position position="1"/>
    </location>
</feature>
<dbReference type="InterPro" id="IPR009100">
    <property type="entry name" value="AcylCoA_DH/oxidase_NM_dom_sf"/>
</dbReference>
<gene>
    <name evidence="2" type="ORF">SCHPADRAFT_834492</name>
</gene>
<dbReference type="EMBL" id="KQ086068">
    <property type="protein sequence ID" value="KLO09038.1"/>
    <property type="molecule type" value="Genomic_DNA"/>
</dbReference>
<feature type="region of interest" description="Disordered" evidence="1">
    <location>
        <begin position="514"/>
        <end position="537"/>
    </location>
</feature>
<accession>A0A0H2RHQ5</accession>
<dbReference type="SUPFAM" id="SSF47203">
    <property type="entry name" value="Acyl-CoA dehydrogenase C-terminal domain-like"/>
    <property type="match status" value="1"/>
</dbReference>